<keyword evidence="2" id="KW-1003">Cell membrane</keyword>
<gene>
    <name evidence="7" type="ORF">METZ01_LOCUS350115</name>
</gene>
<dbReference type="GO" id="GO:0005886">
    <property type="term" value="C:plasma membrane"/>
    <property type="evidence" value="ECO:0007669"/>
    <property type="project" value="UniProtKB-SubCell"/>
</dbReference>
<dbReference type="EMBL" id="UINC01121829">
    <property type="protein sequence ID" value="SVC97261.1"/>
    <property type="molecule type" value="Genomic_DNA"/>
</dbReference>
<feature type="transmembrane region" description="Helical" evidence="6">
    <location>
        <begin position="189"/>
        <end position="208"/>
    </location>
</feature>
<evidence type="ECO:0000256" key="5">
    <source>
        <dbReference type="ARBA" id="ARBA00023136"/>
    </source>
</evidence>
<keyword evidence="4 6" id="KW-1133">Transmembrane helix</keyword>
<evidence type="ECO:0000256" key="2">
    <source>
        <dbReference type="ARBA" id="ARBA00022475"/>
    </source>
</evidence>
<feature type="transmembrane region" description="Helical" evidence="6">
    <location>
        <begin position="70"/>
        <end position="90"/>
    </location>
</feature>
<feature type="transmembrane region" description="Helical" evidence="6">
    <location>
        <begin position="110"/>
        <end position="130"/>
    </location>
</feature>
<evidence type="ECO:0000256" key="6">
    <source>
        <dbReference type="SAM" id="Phobius"/>
    </source>
</evidence>
<feature type="transmembrane region" description="Helical" evidence="6">
    <location>
        <begin position="220"/>
        <end position="244"/>
    </location>
</feature>
<dbReference type="PANTHER" id="PTHR30250">
    <property type="entry name" value="PST FAMILY PREDICTED COLANIC ACID TRANSPORTER"/>
    <property type="match status" value="1"/>
</dbReference>
<evidence type="ECO:0008006" key="8">
    <source>
        <dbReference type="Google" id="ProtNLM"/>
    </source>
</evidence>
<reference evidence="7" key="1">
    <citation type="submission" date="2018-05" db="EMBL/GenBank/DDBJ databases">
        <authorList>
            <person name="Lanie J.A."/>
            <person name="Ng W.-L."/>
            <person name="Kazmierczak K.M."/>
            <person name="Andrzejewski T.M."/>
            <person name="Davidsen T.M."/>
            <person name="Wayne K.J."/>
            <person name="Tettelin H."/>
            <person name="Glass J.I."/>
            <person name="Rusch D."/>
            <person name="Podicherti R."/>
            <person name="Tsui H.-C.T."/>
            <person name="Winkler M.E."/>
        </authorList>
    </citation>
    <scope>NUCLEOTIDE SEQUENCE</scope>
</reference>
<organism evidence="7">
    <name type="scientific">marine metagenome</name>
    <dbReference type="NCBI Taxonomy" id="408172"/>
    <lineage>
        <taxon>unclassified sequences</taxon>
        <taxon>metagenomes</taxon>
        <taxon>ecological metagenomes</taxon>
    </lineage>
</organism>
<name>A0A382RKY5_9ZZZZ</name>
<feature type="transmembrane region" description="Helical" evidence="6">
    <location>
        <begin position="29"/>
        <end position="49"/>
    </location>
</feature>
<dbReference type="AlphaFoldDB" id="A0A382RKY5"/>
<proteinExistence type="predicted"/>
<keyword evidence="5 6" id="KW-0472">Membrane</keyword>
<dbReference type="PANTHER" id="PTHR30250:SF11">
    <property type="entry name" value="O-ANTIGEN TRANSPORTER-RELATED"/>
    <property type="match status" value="1"/>
</dbReference>
<keyword evidence="3 6" id="KW-0812">Transmembrane</keyword>
<evidence type="ECO:0000256" key="4">
    <source>
        <dbReference type="ARBA" id="ARBA00022989"/>
    </source>
</evidence>
<sequence length="279" mass="31923">ITSVQSILAILLPLSIIFTYDKTSTAMLFGVSLSFLLVSSWVIIRNIKLWPSNIFSLIKKFQKNDLVNKWLRFGIPISLWFAFGLALPYLDRLFIAHFLTLKDLGAYAGLQELLTRMFSFLVFPLIMALHPRIMNLWNQAKYRQVVNLLKIGLLTLLGAFVLIILPAQIFNEELFKLLQWVIPEISLKFKPLVMPLLIAGFFWQLSFLTHKMLELEEKTMLMAFFILLALLINIIGNIIFIPIIGVLATAYTAAISAMIYCLLTATFSVNSLIKQKYKQ</sequence>
<dbReference type="InterPro" id="IPR050833">
    <property type="entry name" value="Poly_Biosynth_Transport"/>
</dbReference>
<comment type="subcellular location">
    <subcellularLocation>
        <location evidence="1">Cell membrane</location>
        <topology evidence="1">Multi-pass membrane protein</topology>
    </subcellularLocation>
</comment>
<feature type="non-terminal residue" evidence="7">
    <location>
        <position position="1"/>
    </location>
</feature>
<evidence type="ECO:0000313" key="7">
    <source>
        <dbReference type="EMBL" id="SVC97261.1"/>
    </source>
</evidence>
<evidence type="ECO:0000256" key="3">
    <source>
        <dbReference type="ARBA" id="ARBA00022692"/>
    </source>
</evidence>
<evidence type="ECO:0000256" key="1">
    <source>
        <dbReference type="ARBA" id="ARBA00004651"/>
    </source>
</evidence>
<protein>
    <recommendedName>
        <fullName evidence="8">Polysaccharide biosynthesis protein C-terminal domain-containing protein</fullName>
    </recommendedName>
</protein>
<accession>A0A382RKY5</accession>
<feature type="transmembrane region" description="Helical" evidence="6">
    <location>
        <begin position="250"/>
        <end position="273"/>
    </location>
</feature>
<feature type="transmembrane region" description="Helical" evidence="6">
    <location>
        <begin position="151"/>
        <end position="169"/>
    </location>
</feature>